<gene>
    <name evidence="1" type="ORF">HMPREF9080_00266</name>
</gene>
<organism evidence="1 2">
    <name type="scientific">Cardiobacterium valvarum F0432</name>
    <dbReference type="NCBI Taxonomy" id="797473"/>
    <lineage>
        <taxon>Bacteria</taxon>
        <taxon>Pseudomonadati</taxon>
        <taxon>Pseudomonadota</taxon>
        <taxon>Gammaproteobacteria</taxon>
        <taxon>Cardiobacteriales</taxon>
        <taxon>Cardiobacteriaceae</taxon>
        <taxon>Cardiobacterium</taxon>
    </lineage>
</organism>
<sequence>MSITPKNPAFTPLDARTRQSRVWREARNRAAWRGQYLRRLALFFLLSPAPSG</sequence>
<dbReference type="EMBL" id="AGCM01000015">
    <property type="protein sequence ID" value="EHM55965.1"/>
    <property type="molecule type" value="Genomic_DNA"/>
</dbReference>
<comment type="caution">
    <text evidence="1">The sequence shown here is derived from an EMBL/GenBank/DDBJ whole genome shotgun (WGS) entry which is preliminary data.</text>
</comment>
<proteinExistence type="predicted"/>
<dbReference type="AlphaFoldDB" id="G9ZBY9"/>
<evidence type="ECO:0000313" key="1">
    <source>
        <dbReference type="EMBL" id="EHM55965.1"/>
    </source>
</evidence>
<reference evidence="1 2" key="1">
    <citation type="submission" date="2011-08" db="EMBL/GenBank/DDBJ databases">
        <authorList>
            <person name="Weinstock G."/>
            <person name="Sodergren E."/>
            <person name="Clifton S."/>
            <person name="Fulton L."/>
            <person name="Fulton B."/>
            <person name="Courtney L."/>
            <person name="Fronick C."/>
            <person name="Harrison M."/>
            <person name="Strong C."/>
            <person name="Farmer C."/>
            <person name="Delahaunty K."/>
            <person name="Markovic C."/>
            <person name="Hall O."/>
            <person name="Minx P."/>
            <person name="Tomlinson C."/>
            <person name="Mitreva M."/>
            <person name="Hou S."/>
            <person name="Chen J."/>
            <person name="Wollam A."/>
            <person name="Pepin K.H."/>
            <person name="Johnson M."/>
            <person name="Bhonagiri V."/>
            <person name="Zhang X."/>
            <person name="Suruliraj S."/>
            <person name="Warren W."/>
            <person name="Chinwalla A."/>
            <person name="Mardis E.R."/>
            <person name="Wilson R.K."/>
        </authorList>
    </citation>
    <scope>NUCLEOTIDE SEQUENCE [LARGE SCALE GENOMIC DNA]</scope>
    <source>
        <strain evidence="1 2">F0432</strain>
    </source>
</reference>
<name>G9ZBY9_9GAMM</name>
<evidence type="ECO:0000313" key="2">
    <source>
        <dbReference type="Proteomes" id="UP000004750"/>
    </source>
</evidence>
<dbReference type="Proteomes" id="UP000004750">
    <property type="component" value="Unassembled WGS sequence"/>
</dbReference>
<protein>
    <submittedName>
        <fullName evidence="1">Uncharacterized protein</fullName>
    </submittedName>
</protein>
<dbReference type="HOGENOM" id="CLU_3078013_0_0_6"/>
<accession>G9ZBY9</accession>